<evidence type="ECO:0000256" key="1">
    <source>
        <dbReference type="SAM" id="Phobius"/>
    </source>
</evidence>
<keyword evidence="1" id="KW-0812">Transmembrane</keyword>
<evidence type="ECO:0000313" key="2">
    <source>
        <dbReference type="EMBL" id="GHB71101.1"/>
    </source>
</evidence>
<accession>A0A8J3DB30</accession>
<comment type="caution">
    <text evidence="2">The sequence shown here is derived from an EMBL/GenBank/DDBJ whole genome shotgun (WGS) entry which is preliminary data.</text>
</comment>
<sequence>MLKNFSSLVSRLFKVLKLLLLGTFVAVVSYYFLYSHIFYCQVVPYSDFDEVNRKLYVSAEINVVQRQRMYEAIEKARQRIGSFWGKSVGEATIILCSNPVEYQKYCHSNEGAGCSLGTPWGDSYIVLNPYGLNVDVVSHEMCHDELFTRLGWWKTTTQIPQWFNEGLALMLDRRFVQESEPMKRYLSYKDEWLYLTHGAQEVLELKDLKTIRGFFGGGQRHVMLAYMSAGMEVSYWLLLTGPGSIHALLDTLREGGDFTKTYANLKKAGESQQHVPPSFYPLH</sequence>
<protein>
    <submittedName>
        <fullName evidence="2">Uncharacterized protein</fullName>
    </submittedName>
</protein>
<reference evidence="2 3" key="1">
    <citation type="journal article" date="2014" name="Int. J. Syst. Evol. Microbiol.">
        <title>Complete genome sequence of Corynebacterium casei LMG S-19264T (=DSM 44701T), isolated from a smear-ripened cheese.</title>
        <authorList>
            <consortium name="US DOE Joint Genome Institute (JGI-PGF)"/>
            <person name="Walter F."/>
            <person name="Albersmeier A."/>
            <person name="Kalinowski J."/>
            <person name="Ruckert C."/>
        </authorList>
    </citation>
    <scope>NUCLEOTIDE SEQUENCE [LARGE SCALE GENOMIC DNA]</scope>
    <source>
        <strain evidence="2 3">KCTC 12866</strain>
    </source>
</reference>
<keyword evidence="1" id="KW-1133">Transmembrane helix</keyword>
<organism evidence="2 3">
    <name type="scientific">Persicitalea jodogahamensis</name>
    <dbReference type="NCBI Taxonomy" id="402147"/>
    <lineage>
        <taxon>Bacteria</taxon>
        <taxon>Pseudomonadati</taxon>
        <taxon>Bacteroidota</taxon>
        <taxon>Cytophagia</taxon>
        <taxon>Cytophagales</taxon>
        <taxon>Spirosomataceae</taxon>
        <taxon>Persicitalea</taxon>
    </lineage>
</organism>
<proteinExistence type="predicted"/>
<name>A0A8J3DB30_9BACT</name>
<feature type="transmembrane region" description="Helical" evidence="1">
    <location>
        <begin position="12"/>
        <end position="33"/>
    </location>
</feature>
<evidence type="ECO:0000313" key="3">
    <source>
        <dbReference type="Proteomes" id="UP000598271"/>
    </source>
</evidence>
<dbReference type="Proteomes" id="UP000598271">
    <property type="component" value="Unassembled WGS sequence"/>
</dbReference>
<dbReference type="EMBL" id="BMXF01000002">
    <property type="protein sequence ID" value="GHB71101.1"/>
    <property type="molecule type" value="Genomic_DNA"/>
</dbReference>
<keyword evidence="3" id="KW-1185">Reference proteome</keyword>
<keyword evidence="1" id="KW-0472">Membrane</keyword>
<dbReference type="AlphaFoldDB" id="A0A8J3DB30"/>
<gene>
    <name evidence="2" type="ORF">GCM10007390_26090</name>
</gene>